<accession>A0ABP0SSH8</accession>
<dbReference type="Proteomes" id="UP001642464">
    <property type="component" value="Unassembled WGS sequence"/>
</dbReference>
<organism evidence="2 3">
    <name type="scientific">Durusdinium trenchii</name>
    <dbReference type="NCBI Taxonomy" id="1381693"/>
    <lineage>
        <taxon>Eukaryota</taxon>
        <taxon>Sar</taxon>
        <taxon>Alveolata</taxon>
        <taxon>Dinophyceae</taxon>
        <taxon>Suessiales</taxon>
        <taxon>Symbiodiniaceae</taxon>
        <taxon>Durusdinium</taxon>
    </lineage>
</organism>
<evidence type="ECO:0000313" key="2">
    <source>
        <dbReference type="EMBL" id="CAK9115140.1"/>
    </source>
</evidence>
<name>A0ABP0SSH8_9DINO</name>
<comment type="caution">
    <text evidence="2">The sequence shown here is derived from an EMBL/GenBank/DDBJ whole genome shotgun (WGS) entry which is preliminary data.</text>
</comment>
<reference evidence="2 3" key="1">
    <citation type="submission" date="2024-02" db="EMBL/GenBank/DDBJ databases">
        <authorList>
            <person name="Chen Y."/>
            <person name="Shah S."/>
            <person name="Dougan E. K."/>
            <person name="Thang M."/>
            <person name="Chan C."/>
        </authorList>
    </citation>
    <scope>NUCLEOTIDE SEQUENCE [LARGE SCALE GENOMIC DNA]</scope>
</reference>
<dbReference type="EMBL" id="CAXAMM010044561">
    <property type="protein sequence ID" value="CAK9115140.1"/>
    <property type="molecule type" value="Genomic_DNA"/>
</dbReference>
<proteinExistence type="predicted"/>
<protein>
    <submittedName>
        <fullName evidence="2">Uncharacterized protein</fullName>
    </submittedName>
</protein>
<feature type="compositionally biased region" description="Basic and acidic residues" evidence="1">
    <location>
        <begin position="157"/>
        <end position="169"/>
    </location>
</feature>
<gene>
    <name evidence="2" type="ORF">SCF082_LOCUS53297</name>
</gene>
<keyword evidence="3" id="KW-1185">Reference proteome</keyword>
<evidence type="ECO:0000313" key="3">
    <source>
        <dbReference type="Proteomes" id="UP001642464"/>
    </source>
</evidence>
<sequence>MGFEFGAESRSRPRNAKELAQADKHVRIYVCQDYRSYQSYPNYEVRRWSYDDYGASDSYYGHGGHSEAKDTGMRDAILKFVSRWNLEIAVGAYLETLKDPDVVARVLEEFDPSGTQDGNVLYRLKSFVRLLCSRRKRGEWEAEAVERHPPRRKERWQKKPEAGGGDRDGPGFSLAIAELLHAMPSQALTARRASRMRFAPRVLKEIDKATELQSGLRANEAKDRLLGRCFVYGAILQALGVCELELGHAALEIAPDGDCGGSRVRPSPLHRRLMVVKEDLSQVTGVSGLWGVSPRHVDLSFPSAFNRAVAGNRPDFRAFDPVKNFHEGTGMVARADQVYSLFGVCLCVTVVPIMMPSSFLLCSLLLDRSSEEMDPERIAISFYGMRSEECSLADEGHGPLALVKDRDMVFSDNDGIGLGPDASILLGADSQMFPLLRALAAPDRLSCLRSSHHYFAREFLFDRGDLEGNHFGHPLSAKTYNRILNEIDGEAADRMWERRRIGWVAVDANGAYDRKADVSQGFAQKRRQRARKLVQDALDRWDAVLGTSHMDWIDDCERICANFMGSVTDVIVMAPITMTDELWSKLRTVKRLWGMFFALDNAAEYGHWVVDDKAKNIFRNNFNTALSEQGTLRMLRQIHRKELRAHFHPTELFKGELGQVSWAPARDLVKPVYEAMTSGGDLSEVSPMLGVYNCYNCAKSPKGDPQQISDPLTVFEFLNFSKRYEKQDVENSFNPEEYMPVASYSPSLIMADHATTEQNYLAALDFAKSKGISQQRLQQAVRKEQVFVVKFIYEPMNNGMYTGHGLVKRMLPEYGKWLTSLLNAKPELKVGGGDNASLLRRLGMDHRRRTTLAGLLHSCMFRVMPCTHWSM</sequence>
<feature type="region of interest" description="Disordered" evidence="1">
    <location>
        <begin position="141"/>
        <end position="169"/>
    </location>
</feature>
<evidence type="ECO:0000256" key="1">
    <source>
        <dbReference type="SAM" id="MobiDB-lite"/>
    </source>
</evidence>